<dbReference type="InterPro" id="IPR019734">
    <property type="entry name" value="TPR_rpt"/>
</dbReference>
<reference evidence="2 3" key="1">
    <citation type="submission" date="2017-10" db="EMBL/GenBank/DDBJ databases">
        <title>The draft genome sequence of Lewinella marina KCTC 32374.</title>
        <authorList>
            <person name="Wang K."/>
        </authorList>
    </citation>
    <scope>NUCLEOTIDE SEQUENCE [LARGE SCALE GENOMIC DNA]</scope>
    <source>
        <strain evidence="2 3">MKG-38</strain>
    </source>
</reference>
<evidence type="ECO:0008006" key="4">
    <source>
        <dbReference type="Google" id="ProtNLM"/>
    </source>
</evidence>
<accession>A0A2G0CJI9</accession>
<keyword evidence="3" id="KW-1185">Reference proteome</keyword>
<dbReference type="AlphaFoldDB" id="A0A2G0CJI9"/>
<dbReference type="OrthoDB" id="1490552at2"/>
<dbReference type="Pfam" id="PF13181">
    <property type="entry name" value="TPR_8"/>
    <property type="match status" value="1"/>
</dbReference>
<dbReference type="Gene3D" id="1.25.40.10">
    <property type="entry name" value="Tetratricopeptide repeat domain"/>
    <property type="match status" value="1"/>
</dbReference>
<evidence type="ECO:0000313" key="3">
    <source>
        <dbReference type="Proteomes" id="UP000226437"/>
    </source>
</evidence>
<keyword evidence="1" id="KW-0802">TPR repeat</keyword>
<protein>
    <recommendedName>
        <fullName evidence="4">Tetratricopeptide repeat protein</fullName>
    </recommendedName>
</protein>
<dbReference type="EMBL" id="PDLO01000001">
    <property type="protein sequence ID" value="PHL00108.1"/>
    <property type="molecule type" value="Genomic_DNA"/>
</dbReference>
<name>A0A2G0CJI9_9BACT</name>
<feature type="repeat" description="TPR" evidence="1">
    <location>
        <begin position="196"/>
        <end position="229"/>
    </location>
</feature>
<gene>
    <name evidence="2" type="ORF">CGL56_03440</name>
</gene>
<evidence type="ECO:0000256" key="1">
    <source>
        <dbReference type="PROSITE-ProRule" id="PRU00339"/>
    </source>
</evidence>
<dbReference type="Pfam" id="PF14559">
    <property type="entry name" value="TPR_19"/>
    <property type="match status" value="1"/>
</dbReference>
<dbReference type="SUPFAM" id="SSF48452">
    <property type="entry name" value="TPR-like"/>
    <property type="match status" value="2"/>
</dbReference>
<dbReference type="PROSITE" id="PS50005">
    <property type="entry name" value="TPR"/>
    <property type="match status" value="1"/>
</dbReference>
<dbReference type="Proteomes" id="UP000226437">
    <property type="component" value="Unassembled WGS sequence"/>
</dbReference>
<dbReference type="RefSeq" id="WP_099105086.1">
    <property type="nucleotide sequence ID" value="NZ_JAATJF010000001.1"/>
</dbReference>
<dbReference type="InterPro" id="IPR011990">
    <property type="entry name" value="TPR-like_helical_dom_sf"/>
</dbReference>
<proteinExistence type="predicted"/>
<organism evidence="2 3">
    <name type="scientific">Neolewinella marina</name>
    <dbReference type="NCBI Taxonomy" id="438751"/>
    <lineage>
        <taxon>Bacteria</taxon>
        <taxon>Pseudomonadati</taxon>
        <taxon>Bacteroidota</taxon>
        <taxon>Saprospiria</taxon>
        <taxon>Saprospirales</taxon>
        <taxon>Lewinellaceae</taxon>
        <taxon>Neolewinella</taxon>
    </lineage>
</organism>
<evidence type="ECO:0000313" key="2">
    <source>
        <dbReference type="EMBL" id="PHL00108.1"/>
    </source>
</evidence>
<comment type="caution">
    <text evidence="2">The sequence shown here is derived from an EMBL/GenBank/DDBJ whole genome shotgun (WGS) entry which is preliminary data.</text>
</comment>
<sequence>MRKAQWIAAAAAFVLVLLTYWGCPVRPPEMEAGFSRGPLQATGVQSLIREAHDDLTPAQAATLSGLESELQAQEDDSLKVEILQQLAREWYQAGKPAISGAYAEQIAELRNTEEAWAITATTYSLCLRQEGIDDKTRQFCGAQAEQAYQAAISLNPDNPENRINLAVTYTDNPPPDNPMKGILMLRELEQQYPDNPRVYITLAQLAIRTNQLERAVERLLKADSLDPGNRDVVCPLAKVYENLNRPGEADIYARKCAELLSENG</sequence>